<dbReference type="SMART" id="SM00382">
    <property type="entry name" value="AAA"/>
    <property type="match status" value="1"/>
</dbReference>
<dbReference type="PANTHER" id="PTHR42781:SF4">
    <property type="entry name" value="SPERMIDINE_PUTRESCINE IMPORT ATP-BINDING PROTEIN POTA"/>
    <property type="match status" value="1"/>
</dbReference>
<evidence type="ECO:0000313" key="6">
    <source>
        <dbReference type="EMBL" id="PFG19152.1"/>
    </source>
</evidence>
<evidence type="ECO:0000256" key="3">
    <source>
        <dbReference type="ARBA" id="ARBA00022840"/>
    </source>
</evidence>
<dbReference type="InterPro" id="IPR013611">
    <property type="entry name" value="Transp-assoc_OB_typ2"/>
</dbReference>
<evidence type="ECO:0000256" key="2">
    <source>
        <dbReference type="ARBA" id="ARBA00022741"/>
    </source>
</evidence>
<dbReference type="PANTHER" id="PTHR42781">
    <property type="entry name" value="SPERMIDINE/PUTRESCINE IMPORT ATP-BINDING PROTEIN POTA"/>
    <property type="match status" value="1"/>
</dbReference>
<dbReference type="Pfam" id="PF00005">
    <property type="entry name" value="ABC_tran"/>
    <property type="match status" value="1"/>
</dbReference>
<organism evidence="6 7">
    <name type="scientific">Serinibacter salmoneus</name>
    <dbReference type="NCBI Taxonomy" id="556530"/>
    <lineage>
        <taxon>Bacteria</taxon>
        <taxon>Bacillati</taxon>
        <taxon>Actinomycetota</taxon>
        <taxon>Actinomycetes</taxon>
        <taxon>Micrococcales</taxon>
        <taxon>Beutenbergiaceae</taxon>
        <taxon>Serinibacter</taxon>
    </lineage>
</organism>
<keyword evidence="7" id="KW-1185">Reference proteome</keyword>
<dbReference type="SUPFAM" id="SSF52540">
    <property type="entry name" value="P-loop containing nucleoside triphosphate hydrolases"/>
    <property type="match status" value="1"/>
</dbReference>
<dbReference type="Gene3D" id="3.40.50.300">
    <property type="entry name" value="P-loop containing nucleotide triphosphate hydrolases"/>
    <property type="match status" value="1"/>
</dbReference>
<evidence type="ECO:0000256" key="1">
    <source>
        <dbReference type="ARBA" id="ARBA00022448"/>
    </source>
</evidence>
<dbReference type="PROSITE" id="PS50893">
    <property type="entry name" value="ABC_TRANSPORTER_2"/>
    <property type="match status" value="1"/>
</dbReference>
<dbReference type="InterPro" id="IPR003593">
    <property type="entry name" value="AAA+_ATPase"/>
</dbReference>
<evidence type="ECO:0000313" key="7">
    <source>
        <dbReference type="Proteomes" id="UP000224915"/>
    </source>
</evidence>
<comment type="caution">
    <text evidence="6">The sequence shown here is derived from an EMBL/GenBank/DDBJ whole genome shotgun (WGS) entry which is preliminary data.</text>
</comment>
<dbReference type="InterPro" id="IPR003439">
    <property type="entry name" value="ABC_transporter-like_ATP-bd"/>
</dbReference>
<feature type="domain" description="ABC transporter" evidence="5">
    <location>
        <begin position="4"/>
        <end position="235"/>
    </location>
</feature>
<dbReference type="Pfam" id="PF08402">
    <property type="entry name" value="TOBE_2"/>
    <property type="match status" value="1"/>
</dbReference>
<dbReference type="GO" id="GO:0005524">
    <property type="term" value="F:ATP binding"/>
    <property type="evidence" value="ECO:0007669"/>
    <property type="project" value="UniProtKB-KW"/>
</dbReference>
<evidence type="ECO:0000256" key="4">
    <source>
        <dbReference type="SAM" id="MobiDB-lite"/>
    </source>
</evidence>
<keyword evidence="1" id="KW-0813">Transport</keyword>
<keyword evidence="3 6" id="KW-0067">ATP-binding</keyword>
<dbReference type="InterPro" id="IPR017871">
    <property type="entry name" value="ABC_transporter-like_CS"/>
</dbReference>
<dbReference type="EMBL" id="PDJD01000001">
    <property type="protein sequence ID" value="PFG19152.1"/>
    <property type="molecule type" value="Genomic_DNA"/>
</dbReference>
<dbReference type="OrthoDB" id="9802264at2"/>
<dbReference type="InterPro" id="IPR050093">
    <property type="entry name" value="ABC_SmlMolc_Importer"/>
</dbReference>
<feature type="region of interest" description="Disordered" evidence="4">
    <location>
        <begin position="338"/>
        <end position="383"/>
    </location>
</feature>
<keyword evidence="2" id="KW-0547">Nucleotide-binding</keyword>
<dbReference type="PROSITE" id="PS00211">
    <property type="entry name" value="ABC_TRANSPORTER_1"/>
    <property type="match status" value="1"/>
</dbReference>
<gene>
    <name evidence="6" type="ORF">ATL40_0709</name>
</gene>
<name>A0A2A9CZM9_9MICO</name>
<proteinExistence type="predicted"/>
<dbReference type="GO" id="GO:0043190">
    <property type="term" value="C:ATP-binding cassette (ABC) transporter complex"/>
    <property type="evidence" value="ECO:0007669"/>
    <property type="project" value="InterPro"/>
</dbReference>
<dbReference type="GO" id="GO:0022857">
    <property type="term" value="F:transmembrane transporter activity"/>
    <property type="evidence" value="ECO:0007669"/>
    <property type="project" value="InterPro"/>
</dbReference>
<dbReference type="GO" id="GO:0016887">
    <property type="term" value="F:ATP hydrolysis activity"/>
    <property type="evidence" value="ECO:0007669"/>
    <property type="project" value="InterPro"/>
</dbReference>
<protein>
    <submittedName>
        <fullName evidence="6">Putative spermidine/putrescine transport system ATP-binding protein/thiamine transport system ATP-binding protein</fullName>
    </submittedName>
</protein>
<accession>A0A2A9CZM9</accession>
<sequence>MTALELDRITHRYPGTERPALSEVSVAVPAGRMLAVVGPSGSGKSTLLRAAAGLVRPTSGAVHLAGRDVTDLPVERRDVTVMFQEPTLFDHLDVAGNVAFAPRLAGARRREARRLARRYLDLVRLPGLQDRPVSALSGGQAQRVALARALAAERSVLLLDEPFSALDSELRRAMHDLVGEVRAALDPTLVLVTHDLDEAALADRVLVVIDGVAHQHAPAAAVYTRPASLAVARMLGGFTEVPGIVRRGIHHSDWGRMPVDLFGEGPAVLLLRREDLRLTSQATPGTVGITARVTHRRVRGRRVVATLRAPAGTTIEVELPLGRDVRVGQETVVQAGPGPAWALPATAAETVPAPGPDPDPAAETPGAVFTERSADPRGPVAQR</sequence>
<reference evidence="6 7" key="1">
    <citation type="submission" date="2017-10" db="EMBL/GenBank/DDBJ databases">
        <title>Sequencing the genomes of 1000 actinobacteria strains.</title>
        <authorList>
            <person name="Klenk H.-P."/>
        </authorList>
    </citation>
    <scope>NUCLEOTIDE SEQUENCE [LARGE SCALE GENOMIC DNA]</scope>
    <source>
        <strain evidence="6 7">DSM 21801</strain>
    </source>
</reference>
<dbReference type="InterPro" id="IPR027417">
    <property type="entry name" value="P-loop_NTPase"/>
</dbReference>
<evidence type="ECO:0000259" key="5">
    <source>
        <dbReference type="PROSITE" id="PS50893"/>
    </source>
</evidence>
<dbReference type="Proteomes" id="UP000224915">
    <property type="component" value="Unassembled WGS sequence"/>
</dbReference>
<dbReference type="AlphaFoldDB" id="A0A2A9CZM9"/>
<dbReference type="RefSeq" id="WP_143556851.1">
    <property type="nucleotide sequence ID" value="NZ_PDJD01000001.1"/>
</dbReference>